<evidence type="ECO:0000313" key="5">
    <source>
        <dbReference type="Proteomes" id="UP001148786"/>
    </source>
</evidence>
<dbReference type="EMBL" id="JANKHO010000025">
    <property type="protein sequence ID" value="KAJ3517252.1"/>
    <property type="molecule type" value="Genomic_DNA"/>
</dbReference>
<evidence type="ECO:0000256" key="2">
    <source>
        <dbReference type="SAM" id="MobiDB-lite"/>
    </source>
</evidence>
<feature type="compositionally biased region" description="Basic and acidic residues" evidence="2">
    <location>
        <begin position="187"/>
        <end position="199"/>
    </location>
</feature>
<dbReference type="GO" id="GO:0008270">
    <property type="term" value="F:zinc ion binding"/>
    <property type="evidence" value="ECO:0007669"/>
    <property type="project" value="UniProtKB-KW"/>
</dbReference>
<protein>
    <recommendedName>
        <fullName evidence="3">C2H2-type domain-containing protein</fullName>
    </recommendedName>
</protein>
<dbReference type="SMART" id="SM00355">
    <property type="entry name" value="ZnF_C2H2"/>
    <property type="match status" value="3"/>
</dbReference>
<dbReference type="Pfam" id="PF00096">
    <property type="entry name" value="zf-C2H2"/>
    <property type="match status" value="1"/>
</dbReference>
<keyword evidence="1" id="KW-0862">Zinc</keyword>
<accession>A0A9W8TES6</accession>
<evidence type="ECO:0000313" key="4">
    <source>
        <dbReference type="EMBL" id="KAJ3517252.1"/>
    </source>
</evidence>
<evidence type="ECO:0000259" key="3">
    <source>
        <dbReference type="PROSITE" id="PS50157"/>
    </source>
</evidence>
<feature type="domain" description="C2H2-type" evidence="3">
    <location>
        <begin position="146"/>
        <end position="176"/>
    </location>
</feature>
<keyword evidence="5" id="KW-1185">Reference proteome</keyword>
<dbReference type="AlphaFoldDB" id="A0A9W8TES6"/>
<keyword evidence="1" id="KW-0479">Metal-binding</keyword>
<evidence type="ECO:0000256" key="1">
    <source>
        <dbReference type="PROSITE-ProRule" id="PRU00042"/>
    </source>
</evidence>
<dbReference type="PROSITE" id="PS00028">
    <property type="entry name" value="ZINC_FINGER_C2H2_1"/>
    <property type="match status" value="2"/>
</dbReference>
<dbReference type="PROSITE" id="PS50157">
    <property type="entry name" value="ZINC_FINGER_C2H2_2"/>
    <property type="match status" value="2"/>
</dbReference>
<dbReference type="InterPro" id="IPR036236">
    <property type="entry name" value="Znf_C2H2_sf"/>
</dbReference>
<reference evidence="4" key="1">
    <citation type="submission" date="2022-07" db="EMBL/GenBank/DDBJ databases">
        <title>Genome Sequence of Agrocybe chaxingu.</title>
        <authorList>
            <person name="Buettner E."/>
        </authorList>
    </citation>
    <scope>NUCLEOTIDE SEQUENCE</scope>
    <source>
        <strain evidence="4">MP-N11</strain>
    </source>
</reference>
<feature type="region of interest" description="Disordered" evidence="2">
    <location>
        <begin position="169"/>
        <end position="199"/>
    </location>
</feature>
<dbReference type="InterPro" id="IPR013087">
    <property type="entry name" value="Znf_C2H2_type"/>
</dbReference>
<feature type="region of interest" description="Disordered" evidence="2">
    <location>
        <begin position="90"/>
        <end position="114"/>
    </location>
</feature>
<comment type="caution">
    <text evidence="4">The sequence shown here is derived from an EMBL/GenBank/DDBJ whole genome shotgun (WGS) entry which is preliminary data.</text>
</comment>
<dbReference type="SUPFAM" id="SSF57667">
    <property type="entry name" value="beta-beta-alpha zinc fingers"/>
    <property type="match status" value="1"/>
</dbReference>
<gene>
    <name evidence="4" type="ORF">NLJ89_g624</name>
</gene>
<dbReference type="Proteomes" id="UP001148786">
    <property type="component" value="Unassembled WGS sequence"/>
</dbReference>
<name>A0A9W8TES6_9AGAR</name>
<organism evidence="4 5">
    <name type="scientific">Agrocybe chaxingu</name>
    <dbReference type="NCBI Taxonomy" id="84603"/>
    <lineage>
        <taxon>Eukaryota</taxon>
        <taxon>Fungi</taxon>
        <taxon>Dikarya</taxon>
        <taxon>Basidiomycota</taxon>
        <taxon>Agaricomycotina</taxon>
        <taxon>Agaricomycetes</taxon>
        <taxon>Agaricomycetidae</taxon>
        <taxon>Agaricales</taxon>
        <taxon>Agaricineae</taxon>
        <taxon>Strophariaceae</taxon>
        <taxon>Agrocybe</taxon>
    </lineage>
</organism>
<feature type="domain" description="C2H2-type" evidence="3">
    <location>
        <begin position="115"/>
        <end position="145"/>
    </location>
</feature>
<dbReference type="Gene3D" id="3.30.160.60">
    <property type="entry name" value="Classic Zinc Finger"/>
    <property type="match status" value="1"/>
</dbReference>
<keyword evidence="1" id="KW-0863">Zinc-finger</keyword>
<sequence length="296" mass="33966">MRPLVRSPTAVNMRDARSRLIPTSTYALTRRCTTATVTHVSTRHALQALTRVPHSFRHGLRYNHTFAKAIHQRVRTLHATVKEVEVELQGIADSDNENDEPPKKRRRGGEHGRDWKCEAPSCDKDFKSKKALQTHTNVTHLGKRNFVCHHADCKQAFGYKHILQRHLAKVHSSKRSGQDSSEESSEEESHKEEKTHGHELDFDIDMITGNTYAKQASENLKHARVLQCPFPDLKDFPVESPANTSRDVEVQDTSRTKCDYVFSRGYDLRRHLKASHEIVVSKEVIDAWVRRHKCTP</sequence>
<dbReference type="OrthoDB" id="427030at2759"/>
<proteinExistence type="predicted"/>